<dbReference type="Proteomes" id="UP000188235">
    <property type="component" value="Chromosome"/>
</dbReference>
<feature type="transmembrane region" description="Helical" evidence="7">
    <location>
        <begin position="44"/>
        <end position="72"/>
    </location>
</feature>
<dbReference type="RefSeq" id="WP_077348919.1">
    <property type="nucleotide sequence ID" value="NZ_CP019607.1"/>
</dbReference>
<dbReference type="GO" id="GO:0016787">
    <property type="term" value="F:hydrolase activity"/>
    <property type="evidence" value="ECO:0007669"/>
    <property type="project" value="UniProtKB-KW"/>
</dbReference>
<evidence type="ECO:0000256" key="6">
    <source>
        <dbReference type="ARBA" id="ARBA00023136"/>
    </source>
</evidence>
<organism evidence="9 10">
    <name type="scientific">Tessaracoccus flavescens</name>
    <dbReference type="NCBI Taxonomy" id="399497"/>
    <lineage>
        <taxon>Bacteria</taxon>
        <taxon>Bacillati</taxon>
        <taxon>Actinomycetota</taxon>
        <taxon>Actinomycetes</taxon>
        <taxon>Propionibacteriales</taxon>
        <taxon>Propionibacteriaceae</taxon>
        <taxon>Tessaracoccus</taxon>
    </lineage>
</organism>
<sequence length="499" mass="52130">MLRRAIPSVVTLLLGVAVVAWTVWLPTSLDALWPWRPVTEGSTGGLLAVIWANVLQPVVAYIIMFFLVGALFRHRWRDLSGSMLLAIGLTVSITTVLKSLVGRTRPDMIGHLDALASYPSGHAAAGTALAIGIVQTTWALSRHLRTTVLVAVASALLAAAVAIGRLVLSVHHVSDVLGGAIVALFSAALAATVTGAWNTTPPIQNPRTIHVVWHPGRVRGRRSLERFLSRETARRGCPPPVWIPTTAEDHGAGIAREAAVDGADLLLTVGGDGTTREVLGALAGNPVPVGLIPSGSGNLLATNLSLPLDAARAVRVALASPARPLDLLRVEVDGDAPRWAVAMVGAGADAAVLRDTSERAKRAVGPFGYLLAGLRHVDVDPVATTVTLDGDTDRLDASLLLVGNVGSLHPGVTLLPAADPSDGRLDLLVATPSVRSEVLAMISGVLTRRRDIAGLERRSGHEVAMLAEHPVPFQIDGDVVGDVTRVRVTVSQGAALIVA</sequence>
<dbReference type="Pfam" id="PF01569">
    <property type="entry name" value="PAP2"/>
    <property type="match status" value="1"/>
</dbReference>
<dbReference type="GO" id="GO:0016301">
    <property type="term" value="F:kinase activity"/>
    <property type="evidence" value="ECO:0007669"/>
    <property type="project" value="InterPro"/>
</dbReference>
<dbReference type="Gene3D" id="1.20.144.10">
    <property type="entry name" value="Phosphatidic acid phosphatase type 2/haloperoxidase"/>
    <property type="match status" value="2"/>
</dbReference>
<dbReference type="Gene3D" id="2.60.200.40">
    <property type="match status" value="1"/>
</dbReference>
<dbReference type="Pfam" id="PF19279">
    <property type="entry name" value="YegS_C"/>
    <property type="match status" value="1"/>
</dbReference>
<dbReference type="InterPro" id="IPR016064">
    <property type="entry name" value="NAD/diacylglycerol_kinase_sf"/>
</dbReference>
<keyword evidence="2" id="KW-1003">Cell membrane</keyword>
<dbReference type="KEGG" id="tfa:BW733_06330"/>
<evidence type="ECO:0000256" key="3">
    <source>
        <dbReference type="ARBA" id="ARBA00022692"/>
    </source>
</evidence>
<evidence type="ECO:0000256" key="1">
    <source>
        <dbReference type="ARBA" id="ARBA00004651"/>
    </source>
</evidence>
<evidence type="ECO:0000313" key="10">
    <source>
        <dbReference type="Proteomes" id="UP000188235"/>
    </source>
</evidence>
<dbReference type="InterPro" id="IPR045540">
    <property type="entry name" value="YegS/DAGK_C"/>
</dbReference>
<dbReference type="PROSITE" id="PS50146">
    <property type="entry name" value="DAGK"/>
    <property type="match status" value="1"/>
</dbReference>
<evidence type="ECO:0000256" key="5">
    <source>
        <dbReference type="ARBA" id="ARBA00022989"/>
    </source>
</evidence>
<reference evidence="9 10" key="1">
    <citation type="journal article" date="2008" name="Int. J. Syst. Evol. Microbiol.">
        <title>Tessaracoccus flavescens sp. nov., isolated from marine sediment.</title>
        <authorList>
            <person name="Lee D.W."/>
            <person name="Lee S.D."/>
        </authorList>
    </citation>
    <scope>NUCLEOTIDE SEQUENCE [LARGE SCALE GENOMIC DNA]</scope>
    <source>
        <strain evidence="9 10">SST-39T</strain>
    </source>
</reference>
<dbReference type="SUPFAM" id="SSF111331">
    <property type="entry name" value="NAD kinase/diacylglycerol kinase-like"/>
    <property type="match status" value="1"/>
</dbReference>
<dbReference type="Gene3D" id="3.40.50.10330">
    <property type="entry name" value="Probable inorganic polyphosphate/atp-NAD kinase, domain 1"/>
    <property type="match status" value="1"/>
</dbReference>
<keyword evidence="5 7" id="KW-1133">Transmembrane helix</keyword>
<dbReference type="SMART" id="SM00046">
    <property type="entry name" value="DAGKc"/>
    <property type="match status" value="1"/>
</dbReference>
<evidence type="ECO:0000256" key="4">
    <source>
        <dbReference type="ARBA" id="ARBA00022801"/>
    </source>
</evidence>
<dbReference type="SMART" id="SM00014">
    <property type="entry name" value="acidPPc"/>
    <property type="match status" value="1"/>
</dbReference>
<feature type="domain" description="DAGKc" evidence="8">
    <location>
        <begin position="204"/>
        <end position="334"/>
    </location>
</feature>
<dbReference type="InterPro" id="IPR000326">
    <property type="entry name" value="PAP2/HPO"/>
</dbReference>
<dbReference type="InterPro" id="IPR017438">
    <property type="entry name" value="ATP-NAD_kinase_N"/>
</dbReference>
<accession>A0A1Q2CWL6</accession>
<evidence type="ECO:0000259" key="8">
    <source>
        <dbReference type="PROSITE" id="PS50146"/>
    </source>
</evidence>
<proteinExistence type="predicted"/>
<keyword evidence="4" id="KW-0378">Hydrolase</keyword>
<dbReference type="PANTHER" id="PTHR14969">
    <property type="entry name" value="SPHINGOSINE-1-PHOSPHATE PHOSPHOHYDROLASE"/>
    <property type="match status" value="1"/>
</dbReference>
<feature type="transmembrane region" description="Helical" evidence="7">
    <location>
        <begin position="148"/>
        <end position="170"/>
    </location>
</feature>
<dbReference type="STRING" id="399497.BW733_06330"/>
<feature type="transmembrane region" description="Helical" evidence="7">
    <location>
        <begin position="84"/>
        <end position="101"/>
    </location>
</feature>
<evidence type="ECO:0000256" key="2">
    <source>
        <dbReference type="ARBA" id="ARBA00022475"/>
    </source>
</evidence>
<keyword evidence="3 7" id="KW-0812">Transmembrane</keyword>
<dbReference type="OrthoDB" id="3171056at2"/>
<dbReference type="EMBL" id="CP019607">
    <property type="protein sequence ID" value="AQP50505.1"/>
    <property type="molecule type" value="Genomic_DNA"/>
</dbReference>
<protein>
    <recommendedName>
        <fullName evidence="8">DAGKc domain-containing protein</fullName>
    </recommendedName>
</protein>
<dbReference type="PANTHER" id="PTHR14969:SF62">
    <property type="entry name" value="DECAPRENYLPHOSPHORYL-5-PHOSPHORIBOSE PHOSPHATASE RV3807C-RELATED"/>
    <property type="match status" value="1"/>
</dbReference>
<keyword evidence="10" id="KW-1185">Reference proteome</keyword>
<comment type="subcellular location">
    <subcellularLocation>
        <location evidence="1">Cell membrane</location>
        <topology evidence="1">Multi-pass membrane protein</topology>
    </subcellularLocation>
</comment>
<evidence type="ECO:0000256" key="7">
    <source>
        <dbReference type="SAM" id="Phobius"/>
    </source>
</evidence>
<keyword evidence="6 7" id="KW-0472">Membrane</keyword>
<name>A0A1Q2CWL6_9ACTN</name>
<evidence type="ECO:0000313" key="9">
    <source>
        <dbReference type="EMBL" id="AQP50505.1"/>
    </source>
</evidence>
<gene>
    <name evidence="9" type="ORF">BW733_06330</name>
</gene>
<dbReference type="Pfam" id="PF00781">
    <property type="entry name" value="DAGK_cat"/>
    <property type="match status" value="1"/>
</dbReference>
<feature type="transmembrane region" description="Helical" evidence="7">
    <location>
        <begin position="176"/>
        <end position="197"/>
    </location>
</feature>
<dbReference type="AlphaFoldDB" id="A0A1Q2CWL6"/>
<dbReference type="GO" id="GO:0005886">
    <property type="term" value="C:plasma membrane"/>
    <property type="evidence" value="ECO:0007669"/>
    <property type="project" value="UniProtKB-SubCell"/>
</dbReference>
<dbReference type="SUPFAM" id="SSF48317">
    <property type="entry name" value="Acid phosphatase/Vanadium-dependent haloperoxidase"/>
    <property type="match status" value="1"/>
</dbReference>
<dbReference type="InterPro" id="IPR001206">
    <property type="entry name" value="Diacylglycerol_kinase_cat_dom"/>
</dbReference>
<dbReference type="InterPro" id="IPR036938">
    <property type="entry name" value="PAP2/HPO_sf"/>
</dbReference>